<sequence>MELADYKKDSLFVIDKAIEKKWEMRKILRETYNKDLRRGDFEKVLDWFNGFKQEYNNLELYDFLKTSDDWQGAQGISFNSNLNAPDAIHLTTAILGAIGGYCQIMITNDKQFSQEARRIIDDYKLTRKLKVMTISEVKKQFFEKKK</sequence>
<evidence type="ECO:0000313" key="1">
    <source>
        <dbReference type="EMBL" id="OGL79537.1"/>
    </source>
</evidence>
<accession>A0A1F7UPB0</accession>
<dbReference type="Proteomes" id="UP000176598">
    <property type="component" value="Unassembled WGS sequence"/>
</dbReference>
<proteinExistence type="predicted"/>
<name>A0A1F7UPB0_9BACT</name>
<dbReference type="EMBL" id="MGEG01000011">
    <property type="protein sequence ID" value="OGL79537.1"/>
    <property type="molecule type" value="Genomic_DNA"/>
</dbReference>
<reference evidence="1 2" key="1">
    <citation type="journal article" date="2016" name="Nat. Commun.">
        <title>Thousands of microbial genomes shed light on interconnected biogeochemical processes in an aquifer system.</title>
        <authorList>
            <person name="Anantharaman K."/>
            <person name="Brown C.T."/>
            <person name="Hug L.A."/>
            <person name="Sharon I."/>
            <person name="Castelle C.J."/>
            <person name="Probst A.J."/>
            <person name="Thomas B.C."/>
            <person name="Singh A."/>
            <person name="Wilkins M.J."/>
            <person name="Karaoz U."/>
            <person name="Brodie E.L."/>
            <person name="Williams K.H."/>
            <person name="Hubbard S.S."/>
            <person name="Banfield J.F."/>
        </authorList>
    </citation>
    <scope>NUCLEOTIDE SEQUENCE [LARGE SCALE GENOMIC DNA]</scope>
</reference>
<comment type="caution">
    <text evidence="1">The sequence shown here is derived from an EMBL/GenBank/DDBJ whole genome shotgun (WGS) entry which is preliminary data.</text>
</comment>
<evidence type="ECO:0008006" key="3">
    <source>
        <dbReference type="Google" id="ProtNLM"/>
    </source>
</evidence>
<organism evidence="1 2">
    <name type="scientific">Candidatus Uhrbacteria bacterium RIFCSPHIGHO2_12_FULL_57_11</name>
    <dbReference type="NCBI Taxonomy" id="1802398"/>
    <lineage>
        <taxon>Bacteria</taxon>
        <taxon>Candidatus Uhriibacteriota</taxon>
    </lineage>
</organism>
<protein>
    <recommendedName>
        <fullName evidence="3">PIN domain-containing protein</fullName>
    </recommendedName>
</protein>
<gene>
    <name evidence="1" type="ORF">A3F28_02425</name>
</gene>
<dbReference type="AlphaFoldDB" id="A0A1F7UPB0"/>
<evidence type="ECO:0000313" key="2">
    <source>
        <dbReference type="Proteomes" id="UP000176598"/>
    </source>
</evidence>